<keyword evidence="5" id="KW-0677">Repeat</keyword>
<evidence type="ECO:0000256" key="2">
    <source>
        <dbReference type="ARBA" id="ARBA00016264"/>
    </source>
</evidence>
<feature type="zinc finger region" description="C3H1-type" evidence="10">
    <location>
        <begin position="128"/>
        <end position="152"/>
    </location>
</feature>
<evidence type="ECO:0000256" key="11">
    <source>
        <dbReference type="SAM" id="MobiDB-lite"/>
    </source>
</evidence>
<evidence type="ECO:0000313" key="14">
    <source>
        <dbReference type="EnsemblMetazoa" id="OVOC3097.1"/>
    </source>
</evidence>
<dbReference type="Gene3D" id="4.10.60.10">
    <property type="entry name" value="Zinc finger, CCHC-type"/>
    <property type="match status" value="1"/>
</dbReference>
<dbReference type="EnsemblMetazoa" id="OVOC3097.1">
    <property type="protein sequence ID" value="OVOC3097.1"/>
    <property type="gene ID" value="WBGene00239906"/>
</dbReference>
<dbReference type="PANTHER" id="PTHR23102">
    <property type="entry name" value="CLEAVAGE AND POLYADENYLATION SPECIFICITY FACTOR SUBUNIT 4-RELATED"/>
    <property type="match status" value="1"/>
</dbReference>
<evidence type="ECO:0000256" key="5">
    <source>
        <dbReference type="ARBA" id="ARBA00022737"/>
    </source>
</evidence>
<feature type="domain" description="C3H1-type" evidence="12">
    <location>
        <begin position="153"/>
        <end position="179"/>
    </location>
</feature>
<keyword evidence="3" id="KW-0507">mRNA processing</keyword>
<keyword evidence="9" id="KW-0539">Nucleus</keyword>
<feature type="zinc finger region" description="C3H1-type" evidence="10">
    <location>
        <begin position="153"/>
        <end position="179"/>
    </location>
</feature>
<accession>A0A8R1XYS5</accession>
<dbReference type="Pfam" id="PF00097">
    <property type="entry name" value="zf-C3HC4"/>
    <property type="match status" value="1"/>
</dbReference>
<feature type="domain" description="C3H1-type" evidence="12">
    <location>
        <begin position="72"/>
        <end position="99"/>
    </location>
</feature>
<evidence type="ECO:0000256" key="6">
    <source>
        <dbReference type="ARBA" id="ARBA00022771"/>
    </source>
</evidence>
<dbReference type="InterPro" id="IPR001878">
    <property type="entry name" value="Znf_CCHC"/>
</dbReference>
<dbReference type="Gene3D" id="3.10.20.90">
    <property type="entry name" value="Phosphatidylinositol 3-kinase Catalytic Subunit, Chain A, domain 1"/>
    <property type="match status" value="1"/>
</dbReference>
<keyword evidence="7 10" id="KW-0862">Zinc</keyword>
<dbReference type="AlphaFoldDB" id="A0A8R1XYS5"/>
<dbReference type="Gene3D" id="4.10.1000.10">
    <property type="entry name" value="Zinc finger, CCCH-type"/>
    <property type="match status" value="2"/>
</dbReference>
<evidence type="ECO:0000256" key="10">
    <source>
        <dbReference type="PROSITE-ProRule" id="PRU00723"/>
    </source>
</evidence>
<dbReference type="PROSITE" id="PS50158">
    <property type="entry name" value="ZF_CCHC"/>
    <property type="match status" value="1"/>
</dbReference>
<dbReference type="InterPro" id="IPR036855">
    <property type="entry name" value="Znf_CCCH_sf"/>
</dbReference>
<comment type="subcellular location">
    <subcellularLocation>
        <location evidence="1">Nucleus</location>
    </subcellularLocation>
</comment>
<dbReference type="PROSITE" id="PS00518">
    <property type="entry name" value="ZF_RING_1"/>
    <property type="match status" value="1"/>
</dbReference>
<evidence type="ECO:0000313" key="15">
    <source>
        <dbReference type="Proteomes" id="UP000024404"/>
    </source>
</evidence>
<evidence type="ECO:0000259" key="12">
    <source>
        <dbReference type="PROSITE" id="PS50103"/>
    </source>
</evidence>
<evidence type="ECO:0000256" key="4">
    <source>
        <dbReference type="ARBA" id="ARBA00022723"/>
    </source>
</evidence>
<dbReference type="FunFam" id="4.10.1000.10:FF:000005">
    <property type="entry name" value="cleavage and polyadenylation specificity factor subunit 4"/>
    <property type="match status" value="1"/>
</dbReference>
<sequence>MAAMTATPYHHYSLFNSTPLTMEDYMAGISCSLLDVEEMLLQQRGAREAPFSGMDKSGRGVCIRNEQGTCAMGAAVVCKHWLRGLCKKGDQCEFLHEYDLSKMPECFFFSKYMACSNRECPFRHIDPESKIKDCPWYDRGFCRHGPFCKHRHRRRVLCPNYLAGFCPDGRDCKYAHPSFNIPPVDTTQILRARGQYNIGIVCHNCHERGHKATYCPHLPTQAQLPLLDSSKVNAQISQELVALSEKKALSDCGEKGHYANRCHKGLLAFLSNTAYLAHEQREKDEKEARGNGQQLASLGKSQQVPQPNTSNSINKSGEMLLDGINFYETNFDMSRKPTLIGDEYKVLLKTLNPHITCSLCKGYFIEATTVTDCLHTFCKSCLLKHFENSHPSHYVSFDRTMQELVYKLVPGVQTREEENQNAFLQTLRTESGENGKLEIDENAVNSNSEARECSGNLINKHHRNDEQVAVELCTDKLSKFSDIEMPYLRLSEMATVNTIKRYLAVTLFGDISRYNDLDIFCNNELMGRDYSMKFIEKTRCRNKPKDTPIKLLFRKHIDF</sequence>
<evidence type="ECO:0000256" key="3">
    <source>
        <dbReference type="ARBA" id="ARBA00022664"/>
    </source>
</evidence>
<dbReference type="SUPFAM" id="SSF57756">
    <property type="entry name" value="Retrovirus zinc finger-like domains"/>
    <property type="match status" value="1"/>
</dbReference>
<evidence type="ECO:0000256" key="7">
    <source>
        <dbReference type="ARBA" id="ARBA00022833"/>
    </source>
</evidence>
<dbReference type="InterPro" id="IPR045348">
    <property type="entry name" value="CPSF4/Yth1"/>
</dbReference>
<proteinExistence type="predicted"/>
<feature type="region of interest" description="Disordered" evidence="11">
    <location>
        <begin position="280"/>
        <end position="315"/>
    </location>
</feature>
<dbReference type="InterPro" id="IPR017907">
    <property type="entry name" value="Znf_RING_CS"/>
</dbReference>
<evidence type="ECO:0000256" key="9">
    <source>
        <dbReference type="ARBA" id="ARBA00023242"/>
    </source>
</evidence>
<dbReference type="OMA" id="NQQMPAE"/>
<feature type="zinc finger region" description="C3H1-type" evidence="10">
    <location>
        <begin position="72"/>
        <end position="99"/>
    </location>
</feature>
<dbReference type="PROSITE" id="PS50103">
    <property type="entry name" value="ZF_C3H1"/>
    <property type="match status" value="4"/>
</dbReference>
<dbReference type="Gene3D" id="3.30.40.10">
    <property type="entry name" value="Zinc/RING finger domain, C3HC4 (zinc finger)"/>
    <property type="match status" value="1"/>
</dbReference>
<dbReference type="InterPro" id="IPR013083">
    <property type="entry name" value="Znf_RING/FYVE/PHD"/>
</dbReference>
<dbReference type="PANTHER" id="PTHR23102:SF24">
    <property type="entry name" value="CLEAVAGE AND POLYADENYLATION SPECIFICITY FACTOR SUBUNIT 4"/>
    <property type="match status" value="1"/>
</dbReference>
<reference evidence="15" key="1">
    <citation type="submission" date="2013-10" db="EMBL/GenBank/DDBJ databases">
        <title>Genome sequencing of Onchocerca volvulus.</title>
        <authorList>
            <person name="Cotton J."/>
            <person name="Tsai J."/>
            <person name="Stanley E."/>
            <person name="Tracey A."/>
            <person name="Holroyd N."/>
            <person name="Lustigman S."/>
            <person name="Berriman M."/>
        </authorList>
    </citation>
    <scope>NUCLEOTIDE SEQUENCE</scope>
</reference>
<name>A0A8R1XYS5_ONCVO</name>
<keyword evidence="4 10" id="KW-0479">Metal-binding</keyword>
<dbReference type="Proteomes" id="UP000024404">
    <property type="component" value="Unassembled WGS sequence"/>
</dbReference>
<keyword evidence="8" id="KW-0694">RNA-binding</keyword>
<dbReference type="SMART" id="SM00356">
    <property type="entry name" value="ZnF_C3H1"/>
    <property type="match status" value="4"/>
</dbReference>
<dbReference type="Pfam" id="PF00642">
    <property type="entry name" value="zf-CCCH"/>
    <property type="match status" value="2"/>
</dbReference>
<dbReference type="SUPFAM" id="SSF90229">
    <property type="entry name" value="CCCH zinc finger"/>
    <property type="match status" value="1"/>
</dbReference>
<dbReference type="FunFam" id="3.30.40.10:FF:000033">
    <property type="entry name" value="Polycomb group RING finger protein 3"/>
    <property type="match status" value="1"/>
</dbReference>
<dbReference type="GO" id="GO:0019899">
    <property type="term" value="F:enzyme binding"/>
    <property type="evidence" value="ECO:0007669"/>
    <property type="project" value="UniProtKB-ARBA"/>
</dbReference>
<feature type="domain" description="C3H1-type" evidence="12">
    <location>
        <begin position="128"/>
        <end position="152"/>
    </location>
</feature>
<keyword evidence="15" id="KW-1185">Reference proteome</keyword>
<dbReference type="GO" id="GO:0006397">
    <property type="term" value="P:mRNA processing"/>
    <property type="evidence" value="ECO:0007669"/>
    <property type="project" value="UniProtKB-KW"/>
</dbReference>
<dbReference type="InterPro" id="IPR000571">
    <property type="entry name" value="Znf_CCCH"/>
</dbReference>
<dbReference type="EMBL" id="CMVM020000077">
    <property type="status" value="NOT_ANNOTATED_CDS"/>
    <property type="molecule type" value="Genomic_DNA"/>
</dbReference>
<reference evidence="14" key="2">
    <citation type="submission" date="2022-06" db="UniProtKB">
        <authorList>
            <consortium name="EnsemblMetazoa"/>
        </authorList>
    </citation>
    <scope>IDENTIFICATION</scope>
</reference>
<evidence type="ECO:0000256" key="1">
    <source>
        <dbReference type="ARBA" id="ARBA00004123"/>
    </source>
</evidence>
<organism evidence="14 15">
    <name type="scientific">Onchocerca volvulus</name>
    <dbReference type="NCBI Taxonomy" id="6282"/>
    <lineage>
        <taxon>Eukaryota</taxon>
        <taxon>Metazoa</taxon>
        <taxon>Ecdysozoa</taxon>
        <taxon>Nematoda</taxon>
        <taxon>Chromadorea</taxon>
        <taxon>Rhabditida</taxon>
        <taxon>Spirurina</taxon>
        <taxon>Spiruromorpha</taxon>
        <taxon>Filarioidea</taxon>
        <taxon>Onchocercidae</taxon>
        <taxon>Onchocerca</taxon>
    </lineage>
</organism>
<keyword evidence="6 10" id="KW-0863">Zinc-finger</keyword>
<dbReference type="GO" id="GO:0003723">
    <property type="term" value="F:RNA binding"/>
    <property type="evidence" value="ECO:0007669"/>
    <property type="project" value="UniProtKB-KW"/>
</dbReference>
<evidence type="ECO:0000256" key="8">
    <source>
        <dbReference type="ARBA" id="ARBA00022884"/>
    </source>
</evidence>
<dbReference type="InterPro" id="IPR018957">
    <property type="entry name" value="Znf_C3HC4_RING-type"/>
</dbReference>
<feature type="domain" description="C3H1-type" evidence="12">
    <location>
        <begin position="100"/>
        <end position="127"/>
    </location>
</feature>
<feature type="compositionally biased region" description="Polar residues" evidence="11">
    <location>
        <begin position="291"/>
        <end position="315"/>
    </location>
</feature>
<dbReference type="InterPro" id="IPR036875">
    <property type="entry name" value="Znf_CCHC_sf"/>
</dbReference>
<feature type="zinc finger region" description="C3H1-type" evidence="10">
    <location>
        <begin position="100"/>
        <end position="127"/>
    </location>
</feature>
<feature type="domain" description="CCHC-type" evidence="13">
    <location>
        <begin position="202"/>
        <end position="216"/>
    </location>
</feature>
<evidence type="ECO:0000259" key="13">
    <source>
        <dbReference type="PROSITE" id="PS50158"/>
    </source>
</evidence>
<dbReference type="GO" id="GO:0031519">
    <property type="term" value="C:PcG protein complex"/>
    <property type="evidence" value="ECO:0007669"/>
    <property type="project" value="UniProtKB-ARBA"/>
</dbReference>
<dbReference type="GO" id="GO:0008270">
    <property type="term" value="F:zinc ion binding"/>
    <property type="evidence" value="ECO:0007669"/>
    <property type="project" value="UniProtKB-KW"/>
</dbReference>
<protein>
    <recommendedName>
        <fullName evidence="2">Cleavage and polyadenylation specificity factor subunit 4</fullName>
    </recommendedName>
</protein>
<feature type="compositionally biased region" description="Basic and acidic residues" evidence="11">
    <location>
        <begin position="280"/>
        <end position="289"/>
    </location>
</feature>
<dbReference type="SUPFAM" id="SSF57850">
    <property type="entry name" value="RING/U-box"/>
    <property type="match status" value="1"/>
</dbReference>